<reference evidence="2 3" key="1">
    <citation type="journal article" date="2019" name="Sci. Rep.">
        <title>Orb-weaving spider Araneus ventricosus genome elucidates the spidroin gene catalogue.</title>
        <authorList>
            <person name="Kono N."/>
            <person name="Nakamura H."/>
            <person name="Ohtoshi R."/>
            <person name="Moran D.A.P."/>
            <person name="Shinohara A."/>
            <person name="Yoshida Y."/>
            <person name="Fujiwara M."/>
            <person name="Mori M."/>
            <person name="Tomita M."/>
            <person name="Arakawa K."/>
        </authorList>
    </citation>
    <scope>NUCLEOTIDE SEQUENCE [LARGE SCALE GENOMIC DNA]</scope>
</reference>
<comment type="caution">
    <text evidence="2">The sequence shown here is derived from an EMBL/GenBank/DDBJ whole genome shotgun (WGS) entry which is preliminary data.</text>
</comment>
<organism evidence="2 3">
    <name type="scientific">Araneus ventricosus</name>
    <name type="common">Orbweaver spider</name>
    <name type="synonym">Epeira ventricosa</name>
    <dbReference type="NCBI Taxonomy" id="182803"/>
    <lineage>
        <taxon>Eukaryota</taxon>
        <taxon>Metazoa</taxon>
        <taxon>Ecdysozoa</taxon>
        <taxon>Arthropoda</taxon>
        <taxon>Chelicerata</taxon>
        <taxon>Arachnida</taxon>
        <taxon>Araneae</taxon>
        <taxon>Araneomorphae</taxon>
        <taxon>Entelegynae</taxon>
        <taxon>Araneoidea</taxon>
        <taxon>Araneidae</taxon>
        <taxon>Araneus</taxon>
    </lineage>
</organism>
<dbReference type="EMBL" id="BGPR01000101">
    <property type="protein sequence ID" value="GBL94265.1"/>
    <property type="molecule type" value="Genomic_DNA"/>
</dbReference>
<name>A0A4Y2BS57_ARAVE</name>
<evidence type="ECO:0000313" key="3">
    <source>
        <dbReference type="Proteomes" id="UP000499080"/>
    </source>
</evidence>
<dbReference type="Proteomes" id="UP000499080">
    <property type="component" value="Unassembled WGS sequence"/>
</dbReference>
<evidence type="ECO:0000256" key="1">
    <source>
        <dbReference type="SAM" id="MobiDB-lite"/>
    </source>
</evidence>
<dbReference type="AlphaFoldDB" id="A0A4Y2BS57"/>
<accession>A0A4Y2BS57</accession>
<feature type="compositionally biased region" description="Low complexity" evidence="1">
    <location>
        <begin position="70"/>
        <end position="81"/>
    </location>
</feature>
<gene>
    <name evidence="2" type="ORF">AVEN_16791_1</name>
</gene>
<feature type="region of interest" description="Disordered" evidence="1">
    <location>
        <begin position="65"/>
        <end position="99"/>
    </location>
</feature>
<proteinExistence type="predicted"/>
<evidence type="ECO:0000313" key="2">
    <source>
        <dbReference type="EMBL" id="GBL94265.1"/>
    </source>
</evidence>
<sequence length="99" mass="11098">MQKKIDDLKSIFLEGLVVSIRLQGRRAPVLKLDSTQDLPCMRDCCKLHHAQWVKRPPAVVVRKFGQRVPSQMSSSSSDSGSILRGPTQNSPRVASKTRR</sequence>
<keyword evidence="3" id="KW-1185">Reference proteome</keyword>
<protein>
    <submittedName>
        <fullName evidence="2">Uncharacterized protein</fullName>
    </submittedName>
</protein>